<evidence type="ECO:0000256" key="4">
    <source>
        <dbReference type="ARBA" id="ARBA00011245"/>
    </source>
</evidence>
<feature type="binding site" evidence="14">
    <location>
        <position position="157"/>
    </location>
    <ligand>
        <name>(2R)-3-phosphoglycerate</name>
        <dbReference type="ChEBI" id="CHEBI:58272"/>
    </ligand>
</feature>
<keyword evidence="7 13" id="KW-0963">Cytoplasm</keyword>
<evidence type="ECO:0000256" key="9">
    <source>
        <dbReference type="ARBA" id="ARBA00022741"/>
    </source>
</evidence>
<dbReference type="FunFam" id="3.40.50.1260:FF:000031">
    <property type="entry name" value="Phosphoglycerate kinase 1"/>
    <property type="match status" value="1"/>
</dbReference>
<evidence type="ECO:0000256" key="6">
    <source>
        <dbReference type="ARBA" id="ARBA00016471"/>
    </source>
</evidence>
<evidence type="ECO:0000256" key="15">
    <source>
        <dbReference type="PIRSR" id="PIRSR000724-2"/>
    </source>
</evidence>
<evidence type="ECO:0000256" key="5">
    <source>
        <dbReference type="ARBA" id="ARBA00013061"/>
    </source>
</evidence>
<proteinExistence type="inferred from homology"/>
<feature type="binding site" evidence="13 15">
    <location>
        <position position="207"/>
    </location>
    <ligand>
        <name>ATP</name>
        <dbReference type="ChEBI" id="CHEBI:30616"/>
    </ligand>
</feature>
<dbReference type="InterPro" id="IPR015824">
    <property type="entry name" value="Phosphoglycerate_kinase_N"/>
</dbReference>
<comment type="caution">
    <text evidence="17">The sequence shown here is derived from an EMBL/GenBank/DDBJ whole genome shotgun (WGS) entry which is preliminary data.</text>
</comment>
<dbReference type="GO" id="GO:0004618">
    <property type="term" value="F:phosphoglycerate kinase activity"/>
    <property type="evidence" value="ECO:0007669"/>
    <property type="project" value="UniProtKB-UniRule"/>
</dbReference>
<feature type="binding site" evidence="13 15">
    <location>
        <position position="327"/>
    </location>
    <ligand>
        <name>ATP</name>
        <dbReference type="ChEBI" id="CHEBI:30616"/>
    </ligand>
</feature>
<evidence type="ECO:0000256" key="3">
    <source>
        <dbReference type="ARBA" id="ARBA00008982"/>
    </source>
</evidence>
<feature type="binding site" evidence="13">
    <location>
        <position position="124"/>
    </location>
    <ligand>
        <name>substrate</name>
    </ligand>
</feature>
<dbReference type="GO" id="GO:0043531">
    <property type="term" value="F:ADP binding"/>
    <property type="evidence" value="ECO:0007669"/>
    <property type="project" value="TreeGrafter"/>
</dbReference>
<dbReference type="GO" id="GO:0005524">
    <property type="term" value="F:ATP binding"/>
    <property type="evidence" value="ECO:0007669"/>
    <property type="project" value="UniProtKB-KW"/>
</dbReference>
<dbReference type="Gene3D" id="3.40.50.1260">
    <property type="entry name" value="Phosphoglycerate kinase, N-terminal domain"/>
    <property type="match status" value="2"/>
</dbReference>
<dbReference type="GO" id="GO:0005829">
    <property type="term" value="C:cytosol"/>
    <property type="evidence" value="ECO:0007669"/>
    <property type="project" value="TreeGrafter"/>
</dbReference>
<evidence type="ECO:0000256" key="10">
    <source>
        <dbReference type="ARBA" id="ARBA00022777"/>
    </source>
</evidence>
<dbReference type="PRINTS" id="PR00477">
    <property type="entry name" value="PHGLYCKINASE"/>
</dbReference>
<comment type="subcellular location">
    <subcellularLocation>
        <location evidence="13">Cytoplasm</location>
    </subcellularLocation>
</comment>
<comment type="catalytic activity">
    <reaction evidence="1 13 16">
        <text>(2R)-3-phosphoglycerate + ATP = (2R)-3-phospho-glyceroyl phosphate + ADP</text>
        <dbReference type="Rhea" id="RHEA:14801"/>
        <dbReference type="ChEBI" id="CHEBI:30616"/>
        <dbReference type="ChEBI" id="CHEBI:57604"/>
        <dbReference type="ChEBI" id="CHEBI:58272"/>
        <dbReference type="ChEBI" id="CHEBI:456216"/>
        <dbReference type="EC" id="2.7.2.3"/>
    </reaction>
</comment>
<dbReference type="FunFam" id="3.40.50.1260:FF:000006">
    <property type="entry name" value="Phosphoglycerate kinase"/>
    <property type="match status" value="1"/>
</dbReference>
<dbReference type="PANTHER" id="PTHR11406:SF23">
    <property type="entry name" value="PHOSPHOGLYCERATE KINASE 1, CHLOROPLASTIC-RELATED"/>
    <property type="match status" value="1"/>
</dbReference>
<reference evidence="17" key="2">
    <citation type="journal article" date="2021" name="PeerJ">
        <title>Extensive microbial diversity within the chicken gut microbiome revealed by metagenomics and culture.</title>
        <authorList>
            <person name="Gilroy R."/>
            <person name="Ravi A."/>
            <person name="Getino M."/>
            <person name="Pursley I."/>
            <person name="Horton D.L."/>
            <person name="Alikhan N.F."/>
            <person name="Baker D."/>
            <person name="Gharbi K."/>
            <person name="Hall N."/>
            <person name="Watson M."/>
            <person name="Adriaenssens E.M."/>
            <person name="Foster-Nyarko E."/>
            <person name="Jarju S."/>
            <person name="Secka A."/>
            <person name="Antonio M."/>
            <person name="Oren A."/>
            <person name="Chaudhuri R.R."/>
            <person name="La Ragione R."/>
            <person name="Hildebrand F."/>
            <person name="Pallen M.J."/>
        </authorList>
    </citation>
    <scope>NUCLEOTIDE SEQUENCE</scope>
    <source>
        <strain evidence="17">2830</strain>
    </source>
</reference>
<dbReference type="AlphaFoldDB" id="A0A9D1HI28"/>
<dbReference type="SUPFAM" id="SSF53748">
    <property type="entry name" value="Phosphoglycerate kinase"/>
    <property type="match status" value="1"/>
</dbReference>
<organism evidence="17 18">
    <name type="scientific">Candidatus Avidehalobacter gallistercoris</name>
    <dbReference type="NCBI Taxonomy" id="2840694"/>
    <lineage>
        <taxon>Bacteria</taxon>
        <taxon>Bacillati</taxon>
        <taxon>Bacillota</taxon>
        <taxon>Clostridia</taxon>
        <taxon>Eubacteriales</taxon>
        <taxon>Peptococcaceae</taxon>
        <taxon>Peptococcaceae incertae sedis</taxon>
        <taxon>Candidatus Avidehalobacter</taxon>
    </lineage>
</organism>
<evidence type="ECO:0000256" key="13">
    <source>
        <dbReference type="HAMAP-Rule" id="MF_00145"/>
    </source>
</evidence>
<evidence type="ECO:0000256" key="1">
    <source>
        <dbReference type="ARBA" id="ARBA00000642"/>
    </source>
</evidence>
<dbReference type="Pfam" id="PF00162">
    <property type="entry name" value="PGK"/>
    <property type="match status" value="1"/>
</dbReference>
<comment type="caution">
    <text evidence="13">Lacks conserved residue(s) required for the propagation of feature annotation.</text>
</comment>
<keyword evidence="12 13" id="KW-0324">Glycolysis</keyword>
<dbReference type="InterPro" id="IPR015911">
    <property type="entry name" value="Phosphoglycerate_kinase_CS"/>
</dbReference>
<accession>A0A9D1HI28</accession>
<feature type="binding site" evidence="13">
    <location>
        <position position="157"/>
    </location>
    <ligand>
        <name>substrate</name>
    </ligand>
</feature>
<evidence type="ECO:0000313" key="17">
    <source>
        <dbReference type="EMBL" id="HIU09681.1"/>
    </source>
</evidence>
<evidence type="ECO:0000256" key="12">
    <source>
        <dbReference type="ARBA" id="ARBA00023152"/>
    </source>
</evidence>
<evidence type="ECO:0000256" key="2">
    <source>
        <dbReference type="ARBA" id="ARBA00004838"/>
    </source>
</evidence>
<feature type="binding site" evidence="13 14">
    <location>
        <begin position="65"/>
        <end position="68"/>
    </location>
    <ligand>
        <name>substrate</name>
    </ligand>
</feature>
<name>A0A9D1HI28_9FIRM</name>
<feature type="binding site" evidence="13">
    <location>
        <position position="42"/>
    </location>
    <ligand>
        <name>substrate</name>
    </ligand>
</feature>
<keyword evidence="8 13" id="KW-0808">Transferase</keyword>
<feature type="binding site" evidence="13 15">
    <location>
        <begin position="353"/>
        <end position="356"/>
    </location>
    <ligand>
        <name>ATP</name>
        <dbReference type="ChEBI" id="CHEBI:30616"/>
    </ligand>
</feature>
<feature type="binding site" evidence="14">
    <location>
        <position position="124"/>
    </location>
    <ligand>
        <name>(2R)-3-phosphoglycerate</name>
        <dbReference type="ChEBI" id="CHEBI:58272"/>
    </ligand>
</feature>
<gene>
    <name evidence="13" type="primary">pgk</name>
    <name evidence="17" type="ORF">IAB00_00275</name>
</gene>
<dbReference type="PIRSF" id="PIRSF000724">
    <property type="entry name" value="Pgk"/>
    <property type="match status" value="1"/>
</dbReference>
<protein>
    <recommendedName>
        <fullName evidence="6 13">Phosphoglycerate kinase</fullName>
        <ecNumber evidence="5 13">2.7.2.3</ecNumber>
    </recommendedName>
</protein>
<evidence type="ECO:0000256" key="16">
    <source>
        <dbReference type="RuleBase" id="RU000532"/>
    </source>
</evidence>
<dbReference type="Proteomes" id="UP000824124">
    <property type="component" value="Unassembled WGS sequence"/>
</dbReference>
<feature type="binding site" evidence="13 14">
    <location>
        <begin position="26"/>
        <end position="28"/>
    </location>
    <ligand>
        <name>substrate</name>
    </ligand>
</feature>
<evidence type="ECO:0000256" key="7">
    <source>
        <dbReference type="ARBA" id="ARBA00022490"/>
    </source>
</evidence>
<feature type="binding site" evidence="14">
    <location>
        <position position="42"/>
    </location>
    <ligand>
        <name>(2R)-3-phosphoglycerate</name>
        <dbReference type="ChEBI" id="CHEBI:58272"/>
    </ligand>
</feature>
<keyword evidence="10 13" id="KW-0418">Kinase</keyword>
<dbReference type="InterPro" id="IPR001576">
    <property type="entry name" value="Phosphoglycerate_kinase"/>
</dbReference>
<evidence type="ECO:0000256" key="11">
    <source>
        <dbReference type="ARBA" id="ARBA00022840"/>
    </source>
</evidence>
<dbReference type="InterPro" id="IPR036043">
    <property type="entry name" value="Phosphoglycerate_kinase_sf"/>
</dbReference>
<dbReference type="GO" id="GO:0006096">
    <property type="term" value="P:glycolytic process"/>
    <property type="evidence" value="ECO:0007669"/>
    <property type="project" value="UniProtKB-UniRule"/>
</dbReference>
<evidence type="ECO:0000256" key="8">
    <source>
        <dbReference type="ARBA" id="ARBA00022679"/>
    </source>
</evidence>
<sequence>MSIVFYHKKTIRDVDVVGKRVLVRVDYNVPRDEAGNVTDLTRINGTLPTLQYLLKRGAKVVLMSHLGRPKGEKNLKYSLANLAPVLQRLLDAPVAFCPDCVGAEAEKMANDLQPGEVLLLENLRFYKEEEKNDDAFAEKLAKLGDLFVCDAFGAVHRAHASLVGVTKYLPAVAGFLLEKDLVMMRKLLADPARPVVAVMGGAKVDDKIGVIKNLLPNVDRLLIGGAMANTFLYALGYDMGASKISLDYVDLVRDLMKKDVAKKIVLPEDLVAAAAFAPDAKYRNVAVNRIPSGWMALDMGKNTVRTYAAIVESAQTVIWNGPMGVFEMPVFARGTEAIAVACAKCQGATIVGGGDSLAAIDQAGVGYMITHISTGGGSTLEYLEGKHLPGVEVLQNAR</sequence>
<dbReference type="EMBL" id="DVMH01000003">
    <property type="protein sequence ID" value="HIU09681.1"/>
    <property type="molecule type" value="Genomic_DNA"/>
</dbReference>
<comment type="similarity">
    <text evidence="3 13 16">Belongs to the phosphoglycerate kinase family.</text>
</comment>
<reference evidence="17" key="1">
    <citation type="submission" date="2020-10" db="EMBL/GenBank/DDBJ databases">
        <authorList>
            <person name="Gilroy R."/>
        </authorList>
    </citation>
    <scope>NUCLEOTIDE SEQUENCE</scope>
    <source>
        <strain evidence="17">2830</strain>
    </source>
</reference>
<dbReference type="PANTHER" id="PTHR11406">
    <property type="entry name" value="PHOSPHOGLYCERATE KINASE"/>
    <property type="match status" value="1"/>
</dbReference>
<dbReference type="EC" id="2.7.2.3" evidence="5 13"/>
<dbReference type="HAMAP" id="MF_00145">
    <property type="entry name" value="Phosphoglyc_kinase"/>
    <property type="match status" value="1"/>
</dbReference>
<keyword evidence="11 13" id="KW-0067">ATP-binding</keyword>
<dbReference type="GO" id="GO:0006094">
    <property type="term" value="P:gluconeogenesis"/>
    <property type="evidence" value="ECO:0007669"/>
    <property type="project" value="TreeGrafter"/>
</dbReference>
<dbReference type="PROSITE" id="PS00111">
    <property type="entry name" value="PGLYCERATE_KINASE"/>
    <property type="match status" value="1"/>
</dbReference>
<comment type="pathway">
    <text evidence="2 13">Carbohydrate degradation; glycolysis; pyruvate from D-glyceraldehyde 3-phosphate: step 2/5.</text>
</comment>
<evidence type="ECO:0000313" key="18">
    <source>
        <dbReference type="Proteomes" id="UP000824124"/>
    </source>
</evidence>
<evidence type="ECO:0000256" key="14">
    <source>
        <dbReference type="PIRSR" id="PIRSR000724-1"/>
    </source>
</evidence>
<keyword evidence="9 13" id="KW-0547">Nucleotide-binding</keyword>
<comment type="subunit">
    <text evidence="4 13">Monomer.</text>
</comment>